<dbReference type="AlphaFoldDB" id="A0A3N1PQ12"/>
<comment type="caution">
    <text evidence="1">The sequence shown here is derived from an EMBL/GenBank/DDBJ whole genome shotgun (WGS) entry which is preliminary data.</text>
</comment>
<dbReference type="Pfam" id="PF06996">
    <property type="entry name" value="T6SS_TssG"/>
    <property type="match status" value="1"/>
</dbReference>
<name>A0A3N1PQ12_9GAMM</name>
<accession>A0A3N1PQ12</accession>
<reference evidence="1 2" key="1">
    <citation type="submission" date="2018-11" db="EMBL/GenBank/DDBJ databases">
        <title>Genomic Encyclopedia of Type Strains, Phase IV (KMG-IV): sequencing the most valuable type-strain genomes for metagenomic binning, comparative biology and taxonomic classification.</title>
        <authorList>
            <person name="Goeker M."/>
        </authorList>
    </citation>
    <scope>NUCLEOTIDE SEQUENCE [LARGE SCALE GENOMIC DNA]</scope>
    <source>
        <strain evidence="1 2">DSM 21945</strain>
    </source>
</reference>
<dbReference type="Proteomes" id="UP000268033">
    <property type="component" value="Unassembled WGS sequence"/>
</dbReference>
<dbReference type="RefSeq" id="WP_123420425.1">
    <property type="nucleotide sequence ID" value="NZ_RJUL01000001.1"/>
</dbReference>
<organism evidence="1 2">
    <name type="scientific">Gallaecimonas pentaromativorans</name>
    <dbReference type="NCBI Taxonomy" id="584787"/>
    <lineage>
        <taxon>Bacteria</taxon>
        <taxon>Pseudomonadati</taxon>
        <taxon>Pseudomonadota</taxon>
        <taxon>Gammaproteobacteria</taxon>
        <taxon>Enterobacterales</taxon>
        <taxon>Gallaecimonadaceae</taxon>
        <taxon>Gallaecimonas</taxon>
    </lineage>
</organism>
<sequence>MTGHRDPLDNGALYREIWRIERQIKSDKDSWHRVGEDGWPEKELVKFRARQHQGFAGQDVVRARHDRTSDGKTRAVLDVDFMSLTGARGVLPGHYSELVLQQLKGKSPALQDFLDLFNHRLLSLFYRSWARTQPAVEQERHGQDPFSAIMQALTGVSDQSQLYYGAAMMRGPKSGAVLCQVLSDLTGSAVSHQPLQGGWEAIAPDEQSAMPSKAQPQGRFARLGEAVLGSKTWVADRGMVLAFTPSTKEQALSLLPDGRYSATITRLSRSFAGSRVKVQYQMTTKAGYLPGARLGSQGRLGADSFLQAVTQPDRTLTVGFTPRKG</sequence>
<proteinExistence type="predicted"/>
<evidence type="ECO:0000313" key="1">
    <source>
        <dbReference type="EMBL" id="ROQ30603.1"/>
    </source>
</evidence>
<dbReference type="STRING" id="584787.GCA_001247655_01883"/>
<protein>
    <submittedName>
        <fullName evidence="1">Type VI secretion system protein ImpH</fullName>
    </submittedName>
</protein>
<dbReference type="EMBL" id="RJUL01000001">
    <property type="protein sequence ID" value="ROQ30603.1"/>
    <property type="molecule type" value="Genomic_DNA"/>
</dbReference>
<dbReference type="PANTHER" id="PTHR35564:SF4">
    <property type="entry name" value="CYTOPLASMIC PROTEIN"/>
    <property type="match status" value="1"/>
</dbReference>
<dbReference type="InterPro" id="IPR010732">
    <property type="entry name" value="T6SS_TssG-like"/>
</dbReference>
<dbReference type="PANTHER" id="PTHR35564">
    <property type="match status" value="1"/>
</dbReference>
<gene>
    <name evidence="1" type="ORF">EDC28_101289</name>
</gene>
<dbReference type="NCBIfam" id="TIGR03347">
    <property type="entry name" value="VI_chp_1"/>
    <property type="match status" value="1"/>
</dbReference>
<keyword evidence="2" id="KW-1185">Reference proteome</keyword>
<evidence type="ECO:0000313" key="2">
    <source>
        <dbReference type="Proteomes" id="UP000268033"/>
    </source>
</evidence>